<dbReference type="EMBL" id="LIZS01000069">
    <property type="protein sequence ID" value="KPJ52245.1"/>
    <property type="molecule type" value="Genomic_DNA"/>
</dbReference>
<name>A0A0S7WPZ5_UNCT6</name>
<organism evidence="1 2">
    <name type="scientific">candidate division TA06 bacterium DG_24</name>
    <dbReference type="NCBI Taxonomy" id="1703770"/>
    <lineage>
        <taxon>Bacteria</taxon>
        <taxon>Bacteria division TA06</taxon>
    </lineage>
</organism>
<dbReference type="Proteomes" id="UP000052008">
    <property type="component" value="Unassembled WGS sequence"/>
</dbReference>
<dbReference type="AlphaFoldDB" id="A0A0S7WPZ5"/>
<reference evidence="1 2" key="1">
    <citation type="journal article" date="2015" name="Microbiome">
        <title>Genomic resolution of linkages in carbon, nitrogen, and sulfur cycling among widespread estuary sediment bacteria.</title>
        <authorList>
            <person name="Baker B.J."/>
            <person name="Lazar C.S."/>
            <person name="Teske A.P."/>
            <person name="Dick G.J."/>
        </authorList>
    </citation>
    <scope>NUCLEOTIDE SEQUENCE [LARGE SCALE GENOMIC DNA]</scope>
    <source>
        <strain evidence="1">DG_24</strain>
    </source>
</reference>
<accession>A0A0S7WPZ5</accession>
<proteinExistence type="predicted"/>
<evidence type="ECO:0000313" key="2">
    <source>
        <dbReference type="Proteomes" id="UP000052008"/>
    </source>
</evidence>
<protein>
    <submittedName>
        <fullName evidence="1">Uncharacterized protein</fullName>
    </submittedName>
</protein>
<gene>
    <name evidence="1" type="ORF">AMJ39_08335</name>
</gene>
<sequence length="89" mass="9808">MRGSSDPTRLSAGLASWSLSGPLSGGWMLSLPPRWQTSEAFRLPGLVSQSVLLWDQSRIEMRRVARGRTKISLLSQAVAQKEDPLYIPA</sequence>
<comment type="caution">
    <text evidence="1">The sequence shown here is derived from an EMBL/GenBank/DDBJ whole genome shotgun (WGS) entry which is preliminary data.</text>
</comment>
<evidence type="ECO:0000313" key="1">
    <source>
        <dbReference type="EMBL" id="KPJ52245.1"/>
    </source>
</evidence>